<evidence type="ECO:0000256" key="2">
    <source>
        <dbReference type="ARBA" id="ARBA00022438"/>
    </source>
</evidence>
<protein>
    <recommendedName>
        <fullName evidence="1">dipeptidyl-peptidase IV</fullName>
        <ecNumber evidence="1">3.4.14.5</ecNumber>
    </recommendedName>
</protein>
<keyword evidence="2" id="KW-0031">Aminopeptidase</keyword>
<proteinExistence type="predicted"/>
<keyword evidence="2" id="KW-0378">Hydrolase</keyword>
<keyword evidence="4" id="KW-0472">Membrane</keyword>
<evidence type="ECO:0000256" key="1">
    <source>
        <dbReference type="ARBA" id="ARBA00012062"/>
    </source>
</evidence>
<feature type="domain" description="Dipeptidylpeptidase IV N-terminal" evidence="5">
    <location>
        <begin position="104"/>
        <end position="234"/>
    </location>
</feature>
<name>A0ABN9CVB0_9NEOB</name>
<reference evidence="6" key="1">
    <citation type="submission" date="2023-05" db="EMBL/GenBank/DDBJ databases">
        <authorList>
            <person name="Stuckert A."/>
        </authorList>
    </citation>
    <scope>NUCLEOTIDE SEQUENCE</scope>
</reference>
<keyword evidence="2" id="KW-0645">Protease</keyword>
<dbReference type="PANTHER" id="PTHR11731:SF128">
    <property type="entry name" value="DIPEPTIDYL PEPTIDASE 4"/>
    <property type="match status" value="1"/>
</dbReference>
<keyword evidence="4" id="KW-1133">Transmembrane helix</keyword>
<keyword evidence="3" id="KW-0720">Serine protease</keyword>
<dbReference type="PANTHER" id="PTHR11731">
    <property type="entry name" value="PROTEASE FAMILY S9B,C DIPEPTIDYL-PEPTIDASE IV-RELATED"/>
    <property type="match status" value="1"/>
</dbReference>
<dbReference type="EC" id="3.4.14.5" evidence="1"/>
<comment type="caution">
    <text evidence="6">The sequence shown here is derived from an EMBL/GenBank/DDBJ whole genome shotgun (WGS) entry which is preliminary data.</text>
</comment>
<feature type="non-terminal residue" evidence="6">
    <location>
        <position position="235"/>
    </location>
</feature>
<feature type="non-terminal residue" evidence="6">
    <location>
        <position position="1"/>
    </location>
</feature>
<dbReference type="SUPFAM" id="SSF82171">
    <property type="entry name" value="DPP6 N-terminal domain-like"/>
    <property type="match status" value="1"/>
</dbReference>
<evidence type="ECO:0000313" key="6">
    <source>
        <dbReference type="EMBL" id="CAI9563328.1"/>
    </source>
</evidence>
<evidence type="ECO:0000259" key="5">
    <source>
        <dbReference type="Pfam" id="PF00930"/>
    </source>
</evidence>
<organism evidence="6 7">
    <name type="scientific">Staurois parvus</name>
    <dbReference type="NCBI Taxonomy" id="386267"/>
    <lineage>
        <taxon>Eukaryota</taxon>
        <taxon>Metazoa</taxon>
        <taxon>Chordata</taxon>
        <taxon>Craniata</taxon>
        <taxon>Vertebrata</taxon>
        <taxon>Euteleostomi</taxon>
        <taxon>Amphibia</taxon>
        <taxon>Batrachia</taxon>
        <taxon>Anura</taxon>
        <taxon>Neobatrachia</taxon>
        <taxon>Ranoidea</taxon>
        <taxon>Ranidae</taxon>
        <taxon>Staurois</taxon>
    </lineage>
</organism>
<evidence type="ECO:0000256" key="4">
    <source>
        <dbReference type="SAM" id="Phobius"/>
    </source>
</evidence>
<dbReference type="InterPro" id="IPR050278">
    <property type="entry name" value="Serine_Prot_S9B/DPPIV"/>
</dbReference>
<evidence type="ECO:0000256" key="3">
    <source>
        <dbReference type="ARBA" id="ARBA00022825"/>
    </source>
</evidence>
<dbReference type="Pfam" id="PF00930">
    <property type="entry name" value="DPPIV_N"/>
    <property type="match status" value="1"/>
</dbReference>
<dbReference type="Proteomes" id="UP001162483">
    <property type="component" value="Unassembled WGS sequence"/>
</dbReference>
<dbReference type="Gene3D" id="2.140.10.30">
    <property type="entry name" value="Dipeptidylpeptidase IV, N-terminal domain"/>
    <property type="match status" value="1"/>
</dbReference>
<keyword evidence="7" id="KW-1185">Reference proteome</keyword>
<gene>
    <name evidence="6" type="ORF">SPARVUS_LOCUS5723175</name>
</gene>
<sequence length="235" mass="27371">TWVKWFVGLLVGAVVVVVVAVPVALLATKEEKKPDPRRTYTLDDYFGDQLRTKSYSLRWISDNEYLHRSRENNLLLINVDTGESKQILSNTTINNSNASYYDLSPDRQYALMQYNYEKLWRHSNTASYRIVNIQTQSLITGNELPQGIQYMTWSPVGHKLVYVWENNIYIRNAPEEQSVQITTNGEENRILNGIPDWVYEEEMFSTNYALWWSPNATFLTYVEFNDSGVPIIEYS</sequence>
<dbReference type="InterPro" id="IPR002469">
    <property type="entry name" value="Peptidase_S9B_N"/>
</dbReference>
<feature type="transmembrane region" description="Helical" evidence="4">
    <location>
        <begin position="6"/>
        <end position="28"/>
    </location>
</feature>
<evidence type="ECO:0000313" key="7">
    <source>
        <dbReference type="Proteomes" id="UP001162483"/>
    </source>
</evidence>
<dbReference type="EMBL" id="CATNWA010012370">
    <property type="protein sequence ID" value="CAI9563328.1"/>
    <property type="molecule type" value="Genomic_DNA"/>
</dbReference>
<accession>A0ABN9CVB0</accession>
<keyword evidence="4" id="KW-0812">Transmembrane</keyword>